<evidence type="ECO:0000259" key="13">
    <source>
        <dbReference type="PROSITE" id="PS50990"/>
    </source>
</evidence>
<dbReference type="HOGENOM" id="CLU_000604_95_6_7"/>
<feature type="transmembrane region" description="Helical" evidence="10">
    <location>
        <begin position="325"/>
        <end position="345"/>
    </location>
</feature>
<dbReference type="SUPFAM" id="SSF52540">
    <property type="entry name" value="P-loop containing nucleoside triphosphate hydrolases"/>
    <property type="match status" value="1"/>
</dbReference>
<dbReference type="Pfam" id="PF03412">
    <property type="entry name" value="Peptidase_C39"/>
    <property type="match status" value="1"/>
</dbReference>
<evidence type="ECO:0000256" key="3">
    <source>
        <dbReference type="ARBA" id="ARBA00022475"/>
    </source>
</evidence>
<reference evidence="15" key="1">
    <citation type="submission" date="2009-09" db="EMBL/GenBank/DDBJ databases">
        <title>The complete chromosome of Desulfohalobium retbaense DSM 5692.</title>
        <authorList>
            <consortium name="US DOE Joint Genome Institute (JGI-PGF)"/>
            <person name="Lucas S."/>
            <person name="Copeland A."/>
            <person name="Lapidus A."/>
            <person name="Glavina del Rio T."/>
            <person name="Dalin E."/>
            <person name="Tice H."/>
            <person name="Bruce D."/>
            <person name="Goodwin L."/>
            <person name="Pitluck S."/>
            <person name="Kyrpides N."/>
            <person name="Mavromatis K."/>
            <person name="Ivanova N."/>
            <person name="Mikhailova N."/>
            <person name="Munk A.C."/>
            <person name="Brettin T."/>
            <person name="Detter J.C."/>
            <person name="Han C."/>
            <person name="Tapia R."/>
            <person name="Larimer F."/>
            <person name="Land M."/>
            <person name="Hauser L."/>
            <person name="Markowitz V."/>
            <person name="Cheng J.-F."/>
            <person name="Hugenholtz P."/>
            <person name="Woyke T."/>
            <person name="Wu D."/>
            <person name="Spring S."/>
            <person name="Klenk H.-P."/>
            <person name="Eisen J.A."/>
        </authorList>
    </citation>
    <scope>NUCLEOTIDE SEQUENCE [LARGE SCALE GENOMIC DNA]</scope>
    <source>
        <strain evidence="15">DSM 5692</strain>
    </source>
</reference>
<evidence type="ECO:0000256" key="7">
    <source>
        <dbReference type="ARBA" id="ARBA00022989"/>
    </source>
</evidence>
<protein>
    <submittedName>
        <fullName evidence="14">Type I secretion system ATPase</fullName>
    </submittedName>
</protein>
<dbReference type="Proteomes" id="UP000001052">
    <property type="component" value="Chromosome"/>
</dbReference>
<feature type="transmembrane region" description="Helical" evidence="10">
    <location>
        <begin position="188"/>
        <end position="210"/>
    </location>
</feature>
<dbReference type="Gene3D" id="3.90.70.10">
    <property type="entry name" value="Cysteine proteinases"/>
    <property type="match status" value="1"/>
</dbReference>
<dbReference type="InterPro" id="IPR005074">
    <property type="entry name" value="Peptidase_C39"/>
</dbReference>
<evidence type="ECO:0000313" key="15">
    <source>
        <dbReference type="Proteomes" id="UP000001052"/>
    </source>
</evidence>
<organism evidence="14 15">
    <name type="scientific">Desulfohalobium retbaense (strain ATCC 49708 / DSM 5692 / JCM 16813 / HR100)</name>
    <dbReference type="NCBI Taxonomy" id="485915"/>
    <lineage>
        <taxon>Bacteria</taxon>
        <taxon>Pseudomonadati</taxon>
        <taxon>Thermodesulfobacteriota</taxon>
        <taxon>Desulfovibrionia</taxon>
        <taxon>Desulfovibrionales</taxon>
        <taxon>Desulfohalobiaceae</taxon>
        <taxon>Desulfohalobium</taxon>
    </lineage>
</organism>
<keyword evidence="15" id="KW-1185">Reference proteome</keyword>
<gene>
    <name evidence="14" type="ordered locus">Dret_0564</name>
</gene>
<dbReference type="InterPro" id="IPR039421">
    <property type="entry name" value="Type_1_exporter"/>
</dbReference>
<comment type="subcellular location">
    <subcellularLocation>
        <location evidence="1">Cell membrane</location>
        <topology evidence="1">Multi-pass membrane protein</topology>
    </subcellularLocation>
</comment>
<evidence type="ECO:0000256" key="8">
    <source>
        <dbReference type="ARBA" id="ARBA00023136"/>
    </source>
</evidence>
<feature type="domain" description="Peptidase C39" evidence="13">
    <location>
        <begin position="31"/>
        <end position="152"/>
    </location>
</feature>
<evidence type="ECO:0000256" key="6">
    <source>
        <dbReference type="ARBA" id="ARBA00022840"/>
    </source>
</evidence>
<evidence type="ECO:0000256" key="1">
    <source>
        <dbReference type="ARBA" id="ARBA00004651"/>
    </source>
</evidence>
<evidence type="ECO:0000256" key="5">
    <source>
        <dbReference type="ARBA" id="ARBA00022741"/>
    </source>
</evidence>
<dbReference type="GO" id="GO:0008233">
    <property type="term" value="F:peptidase activity"/>
    <property type="evidence" value="ECO:0007669"/>
    <property type="project" value="InterPro"/>
</dbReference>
<evidence type="ECO:0000256" key="4">
    <source>
        <dbReference type="ARBA" id="ARBA00022692"/>
    </source>
</evidence>
<dbReference type="STRING" id="485915.Dret_0564"/>
<keyword evidence="5" id="KW-0547">Nucleotide-binding</keyword>
<name>C8WYU5_DESRD</name>
<dbReference type="GO" id="GO:0034040">
    <property type="term" value="F:ATPase-coupled lipid transmembrane transporter activity"/>
    <property type="evidence" value="ECO:0007669"/>
    <property type="project" value="TreeGrafter"/>
</dbReference>
<keyword evidence="2" id="KW-0813">Transport</keyword>
<dbReference type="SUPFAM" id="SSF90123">
    <property type="entry name" value="ABC transporter transmembrane region"/>
    <property type="match status" value="1"/>
</dbReference>
<evidence type="ECO:0000256" key="10">
    <source>
        <dbReference type="SAM" id="Phobius"/>
    </source>
</evidence>
<feature type="domain" description="ABC transporter" evidence="11">
    <location>
        <begin position="500"/>
        <end position="735"/>
    </location>
</feature>
<evidence type="ECO:0000313" key="14">
    <source>
        <dbReference type="EMBL" id="ACV67861.1"/>
    </source>
</evidence>
<dbReference type="Pfam" id="PF00664">
    <property type="entry name" value="ABC_membrane"/>
    <property type="match status" value="1"/>
</dbReference>
<dbReference type="CDD" id="cd03245">
    <property type="entry name" value="ABCC_bacteriocin_exporters"/>
    <property type="match status" value="1"/>
</dbReference>
<dbReference type="EMBL" id="CP001734">
    <property type="protein sequence ID" value="ACV67861.1"/>
    <property type="molecule type" value="Genomic_DNA"/>
</dbReference>
<feature type="transmembrane region" description="Helical" evidence="10">
    <location>
        <begin position="222"/>
        <end position="242"/>
    </location>
</feature>
<keyword evidence="7 10" id="KW-1133">Transmembrane helix</keyword>
<dbReference type="InterPro" id="IPR017750">
    <property type="entry name" value="ATPase_T1SS"/>
</dbReference>
<dbReference type="PROSITE" id="PS50929">
    <property type="entry name" value="ABC_TM1F"/>
    <property type="match status" value="1"/>
</dbReference>
<dbReference type="GO" id="GO:0140359">
    <property type="term" value="F:ABC-type transporter activity"/>
    <property type="evidence" value="ECO:0007669"/>
    <property type="project" value="InterPro"/>
</dbReference>
<evidence type="ECO:0000259" key="12">
    <source>
        <dbReference type="PROSITE" id="PS50929"/>
    </source>
</evidence>
<dbReference type="CDD" id="cd18587">
    <property type="entry name" value="ABC_6TM_LapB_like"/>
    <property type="match status" value="1"/>
</dbReference>
<keyword evidence="4 10" id="KW-0812">Transmembrane</keyword>
<dbReference type="PANTHER" id="PTHR24221">
    <property type="entry name" value="ATP-BINDING CASSETTE SUB-FAMILY B"/>
    <property type="match status" value="1"/>
</dbReference>
<dbReference type="InterPro" id="IPR003439">
    <property type="entry name" value="ABC_transporter-like_ATP-bd"/>
</dbReference>
<feature type="domain" description="ABC transmembrane type-1" evidence="12">
    <location>
        <begin position="191"/>
        <end position="466"/>
    </location>
</feature>
<sequence>MTQKASPSAAIHAQSSGTSRKQREHVVSPGTVDYESPLVQALSIASSQLGRPIRQDVLKAGLPQKAQDPTVSQCIRAAEQAGMHARLVRRDLGKISSLVLPCVALLQEGNAAVVTGIEDGRVKAIFPEVPEATQTLPLEEFEKQYTGYAIFCQLAYRADKRASDIKLLETKDWFWGTIKRFWPIYKHVVPASIMVNLLALASPIFIMNVYDRVVPNAALDTLWVLAFGVAVAYGFDFLLRILRGYFVDTAGKNADVLIASKLMQQLLAMRMDHRPESTGTLANNIREYESLREFFSSTTLLALIDLPFIALFIVVIAYIGGPMAIAPAVAVPIVLFVGVVIQQPFQRVVAQSYKENAQKNALIVEAVNSMETIKANMAEGQVQGRWEEAVGMSAVSSAKAKSLSNFSISFSQFAAHFASIGIIVWGVYRIAQGDLTLGGLIACNILVGRAMAPLGAIAAMLTRLQQSRMALKSLDMLMRVPNERSAEKETLAAGELEPSVGFDSLEFEYPGTQIQSLHDVSFHIQAGERVGIIGAMGSGKSTLAKLLMGFYEPQKGSIRLGGIDIRQLDPSELRRRVGYVPQDPRLMYGSVRDNIVLGMPALDDHSVLRAASLAGVLDFVHKHPAGFGIPVGEEGRYLSGGQRQSVALARALVLDPDLLVLDEPTSSMDNRTEAQIKARLQQILPDKTLILITHRRSMLALVDRLVVLDQGRVAADGPKEEILRALQQGALMRPPKTGRTQAD</sequence>
<accession>C8WYU5</accession>
<dbReference type="PROSITE" id="PS50990">
    <property type="entry name" value="PEPTIDASE_C39"/>
    <property type="match status" value="1"/>
</dbReference>
<dbReference type="AlphaFoldDB" id="C8WYU5"/>
<proteinExistence type="predicted"/>
<dbReference type="OrthoDB" id="9760168at2"/>
<evidence type="ECO:0000256" key="2">
    <source>
        <dbReference type="ARBA" id="ARBA00022448"/>
    </source>
</evidence>
<dbReference type="InterPro" id="IPR027417">
    <property type="entry name" value="P-loop_NTPase"/>
</dbReference>
<dbReference type="KEGG" id="drt:Dret_0564"/>
<dbReference type="NCBIfam" id="TIGR03375">
    <property type="entry name" value="type_I_sec_LssB"/>
    <property type="match status" value="1"/>
</dbReference>
<dbReference type="GO" id="GO:0005524">
    <property type="term" value="F:ATP binding"/>
    <property type="evidence" value="ECO:0007669"/>
    <property type="project" value="UniProtKB-KW"/>
</dbReference>
<keyword evidence="6" id="KW-0067">ATP-binding</keyword>
<dbReference type="Gene3D" id="3.40.50.300">
    <property type="entry name" value="P-loop containing nucleotide triphosphate hydrolases"/>
    <property type="match status" value="1"/>
</dbReference>
<dbReference type="InterPro" id="IPR003593">
    <property type="entry name" value="AAA+_ATPase"/>
</dbReference>
<dbReference type="RefSeq" id="WP_015751019.1">
    <property type="nucleotide sequence ID" value="NC_013223.1"/>
</dbReference>
<feature type="transmembrane region" description="Helical" evidence="10">
    <location>
        <begin position="413"/>
        <end position="431"/>
    </location>
</feature>
<dbReference type="FunFam" id="3.40.50.300:FF:000299">
    <property type="entry name" value="ABC transporter ATP-binding protein/permease"/>
    <property type="match status" value="1"/>
</dbReference>
<keyword evidence="8 10" id="KW-0472">Membrane</keyword>
<dbReference type="InterPro" id="IPR011527">
    <property type="entry name" value="ABC1_TM_dom"/>
</dbReference>
<keyword evidence="3" id="KW-1003">Cell membrane</keyword>
<dbReference type="GO" id="GO:0005886">
    <property type="term" value="C:plasma membrane"/>
    <property type="evidence" value="ECO:0007669"/>
    <property type="project" value="UniProtKB-SubCell"/>
</dbReference>
<dbReference type="GO" id="GO:0006508">
    <property type="term" value="P:proteolysis"/>
    <property type="evidence" value="ECO:0007669"/>
    <property type="project" value="InterPro"/>
</dbReference>
<feature type="transmembrane region" description="Helical" evidence="10">
    <location>
        <begin position="437"/>
        <end position="462"/>
    </location>
</feature>
<evidence type="ECO:0000259" key="11">
    <source>
        <dbReference type="PROSITE" id="PS50893"/>
    </source>
</evidence>
<feature type="region of interest" description="Disordered" evidence="9">
    <location>
        <begin position="1"/>
        <end position="28"/>
    </location>
</feature>
<dbReference type="eggNOG" id="COG2274">
    <property type="taxonomic scope" value="Bacteria"/>
</dbReference>
<dbReference type="GO" id="GO:0016887">
    <property type="term" value="F:ATP hydrolysis activity"/>
    <property type="evidence" value="ECO:0007669"/>
    <property type="project" value="InterPro"/>
</dbReference>
<dbReference type="Pfam" id="PF00005">
    <property type="entry name" value="ABC_tran"/>
    <property type="match status" value="1"/>
</dbReference>
<dbReference type="SMART" id="SM00382">
    <property type="entry name" value="AAA"/>
    <property type="match status" value="1"/>
</dbReference>
<dbReference type="PROSITE" id="PS50893">
    <property type="entry name" value="ABC_TRANSPORTER_2"/>
    <property type="match status" value="1"/>
</dbReference>
<reference evidence="14 15" key="2">
    <citation type="journal article" date="2010" name="Stand. Genomic Sci.">
        <title>Complete genome sequence of Desulfohalobium retbaense type strain (HR(100)).</title>
        <authorList>
            <person name="Spring S."/>
            <person name="Nolan M."/>
            <person name="Lapidus A."/>
            <person name="Glavina Del Rio T."/>
            <person name="Copeland A."/>
            <person name="Tice H."/>
            <person name="Cheng J.F."/>
            <person name="Lucas S."/>
            <person name="Land M."/>
            <person name="Chen F."/>
            <person name="Bruce D."/>
            <person name="Goodwin L."/>
            <person name="Pitluck S."/>
            <person name="Ivanova N."/>
            <person name="Mavromatis K."/>
            <person name="Mikhailova N."/>
            <person name="Pati A."/>
            <person name="Chen A."/>
            <person name="Palaniappan K."/>
            <person name="Hauser L."/>
            <person name="Chang Y.J."/>
            <person name="Jeffries C.D."/>
            <person name="Munk C."/>
            <person name="Kiss H."/>
            <person name="Chain P."/>
            <person name="Han C."/>
            <person name="Brettin T."/>
            <person name="Detter J.C."/>
            <person name="Schuler E."/>
            <person name="Goker M."/>
            <person name="Rohde M."/>
            <person name="Bristow J."/>
            <person name="Eisen J.A."/>
            <person name="Markowitz V."/>
            <person name="Hugenholtz P."/>
            <person name="Kyrpides N.C."/>
            <person name="Klenk H.P."/>
        </authorList>
    </citation>
    <scope>NUCLEOTIDE SEQUENCE [LARGE SCALE GENOMIC DNA]</scope>
    <source>
        <strain evidence="14 15">DSM 5692</strain>
    </source>
</reference>
<evidence type="ECO:0000256" key="9">
    <source>
        <dbReference type="SAM" id="MobiDB-lite"/>
    </source>
</evidence>
<feature type="transmembrane region" description="Helical" evidence="10">
    <location>
        <begin position="300"/>
        <end position="319"/>
    </location>
</feature>
<dbReference type="PANTHER" id="PTHR24221:SF248">
    <property type="entry name" value="ABC TRANSPORTER TRANSMEMBRANE REGION"/>
    <property type="match status" value="1"/>
</dbReference>
<dbReference type="InterPro" id="IPR036640">
    <property type="entry name" value="ABC1_TM_sf"/>
</dbReference>
<dbReference type="Gene3D" id="1.20.1560.10">
    <property type="entry name" value="ABC transporter type 1, transmembrane domain"/>
    <property type="match status" value="1"/>
</dbReference>